<protein>
    <submittedName>
        <fullName evidence="1">Uncharacterized protein</fullName>
    </submittedName>
</protein>
<dbReference type="Proteomes" id="UP001154282">
    <property type="component" value="Unassembled WGS sequence"/>
</dbReference>
<keyword evidence="3" id="KW-1185">Reference proteome</keyword>
<name>A0AAV0NCR0_9ROSI</name>
<comment type="caution">
    <text evidence="1">The sequence shown here is derived from an EMBL/GenBank/DDBJ whole genome shotgun (WGS) entry which is preliminary data.</text>
</comment>
<dbReference type="EMBL" id="CAMGYJ010000008">
    <property type="protein sequence ID" value="CAI0456995.1"/>
    <property type="molecule type" value="Genomic_DNA"/>
</dbReference>
<gene>
    <name evidence="1" type="ORF">LITE_LOCUS32742</name>
    <name evidence="2" type="ORF">LITE_LOCUS32967</name>
</gene>
<evidence type="ECO:0000313" key="1">
    <source>
        <dbReference type="EMBL" id="CAI0456385.1"/>
    </source>
</evidence>
<dbReference type="EMBL" id="CAMGYJ010000008">
    <property type="protein sequence ID" value="CAI0456385.1"/>
    <property type="molecule type" value="Genomic_DNA"/>
</dbReference>
<evidence type="ECO:0000313" key="2">
    <source>
        <dbReference type="EMBL" id="CAI0456995.1"/>
    </source>
</evidence>
<organism evidence="1 3">
    <name type="scientific">Linum tenue</name>
    <dbReference type="NCBI Taxonomy" id="586396"/>
    <lineage>
        <taxon>Eukaryota</taxon>
        <taxon>Viridiplantae</taxon>
        <taxon>Streptophyta</taxon>
        <taxon>Embryophyta</taxon>
        <taxon>Tracheophyta</taxon>
        <taxon>Spermatophyta</taxon>
        <taxon>Magnoliopsida</taxon>
        <taxon>eudicotyledons</taxon>
        <taxon>Gunneridae</taxon>
        <taxon>Pentapetalae</taxon>
        <taxon>rosids</taxon>
        <taxon>fabids</taxon>
        <taxon>Malpighiales</taxon>
        <taxon>Linaceae</taxon>
        <taxon>Linum</taxon>
    </lineage>
</organism>
<evidence type="ECO:0000313" key="3">
    <source>
        <dbReference type="Proteomes" id="UP001154282"/>
    </source>
</evidence>
<sequence>MLPSLISLLTSSLPANLFQFSNPPPLGHLMKLDRVKAHNEMSVEFNRPLKDRVAKLTEELKGAAVVYLDVHAAKHGLIANAKGLCDNFQRDKQCSRPNPSDI</sequence>
<dbReference type="Gene3D" id="3.40.50.1110">
    <property type="entry name" value="SGNH hydrolase"/>
    <property type="match status" value="1"/>
</dbReference>
<dbReference type="InterPro" id="IPR036514">
    <property type="entry name" value="SGNH_hydro_sf"/>
</dbReference>
<reference evidence="1" key="1">
    <citation type="submission" date="2022-08" db="EMBL/GenBank/DDBJ databases">
        <authorList>
            <person name="Gutierrez-Valencia J."/>
        </authorList>
    </citation>
    <scope>NUCLEOTIDE SEQUENCE</scope>
</reference>
<proteinExistence type="predicted"/>
<dbReference type="AlphaFoldDB" id="A0AAV0NCR0"/>
<accession>A0AAV0NCR0</accession>